<geneLocation type="mitochondrion" evidence="7"/>
<evidence type="ECO:0000256" key="3">
    <source>
        <dbReference type="ARBA" id="ARBA00022692"/>
    </source>
</evidence>
<name>A0A8F0FCS2_9PHAE</name>
<organism evidence="7">
    <name type="scientific">Pterygophora californica</name>
    <dbReference type="NCBI Taxonomy" id="169782"/>
    <lineage>
        <taxon>Eukaryota</taxon>
        <taxon>Sar</taxon>
        <taxon>Stramenopiles</taxon>
        <taxon>Ochrophyta</taxon>
        <taxon>PX clade</taxon>
        <taxon>Phaeophyceae</taxon>
        <taxon>Laminariales</taxon>
        <taxon>Alariaceae</taxon>
        <taxon>Pterygophora</taxon>
    </lineage>
</organism>
<evidence type="ECO:0000256" key="1">
    <source>
        <dbReference type="ARBA" id="ARBA00004141"/>
    </source>
</evidence>
<dbReference type="GO" id="GO:0009977">
    <property type="term" value="F:proton motive force dependent protein transmembrane transporter activity"/>
    <property type="evidence" value="ECO:0007669"/>
    <property type="project" value="TreeGrafter"/>
</dbReference>
<sequence length="256" mass="30219">MNRLKISIYYLQELNYRLAYAIVGTFFLFSTTYTYKQSLIFIFLPKGLSHFVSTGLTEIFFTYIQLCTIFSFSFGFGITLIQLYLFLRPGLYAFEAKIIFNLFITAIIFYICLYIFLFPIITKILWELFSTYSQNFTAIDLTFEPRLHDYLSHLQQLNKILILSFPCLIALNILQTYTSRQTWVKYRGIAYITAFSIAALITPPDVLSQTLIGFPLIIFYEIQLQIWSLYEGYKKQLLIRQPIKSHKDPYRHKKQS</sequence>
<keyword evidence="4 6" id="KW-1133">Transmembrane helix</keyword>
<evidence type="ECO:0000256" key="6">
    <source>
        <dbReference type="SAM" id="Phobius"/>
    </source>
</evidence>
<evidence type="ECO:0000256" key="4">
    <source>
        <dbReference type="ARBA" id="ARBA00022989"/>
    </source>
</evidence>
<gene>
    <name evidence="7" type="primary">tatC</name>
</gene>
<feature type="transmembrane region" description="Helical" evidence="6">
    <location>
        <begin position="210"/>
        <end position="230"/>
    </location>
</feature>
<feature type="transmembrane region" description="Helical" evidence="6">
    <location>
        <begin position="186"/>
        <end position="204"/>
    </location>
</feature>
<evidence type="ECO:0000256" key="5">
    <source>
        <dbReference type="ARBA" id="ARBA00023136"/>
    </source>
</evidence>
<dbReference type="PANTHER" id="PTHR30371:SF0">
    <property type="entry name" value="SEC-INDEPENDENT PROTEIN TRANSLOCASE PROTEIN TATC, CHLOROPLASTIC-RELATED"/>
    <property type="match status" value="1"/>
</dbReference>
<comment type="similarity">
    <text evidence="2">Belongs to the TatC family.</text>
</comment>
<protein>
    <submittedName>
        <fullName evidence="7">SecY-independent transporter protein</fullName>
    </submittedName>
</protein>
<dbReference type="GO" id="GO:0065002">
    <property type="term" value="P:intracellular protein transmembrane transport"/>
    <property type="evidence" value="ECO:0007669"/>
    <property type="project" value="TreeGrafter"/>
</dbReference>
<keyword evidence="7" id="KW-0496">Mitochondrion</keyword>
<feature type="transmembrane region" description="Helical" evidence="6">
    <location>
        <begin position="20"/>
        <end position="43"/>
    </location>
</feature>
<dbReference type="Pfam" id="PF00902">
    <property type="entry name" value="TatC"/>
    <property type="match status" value="1"/>
</dbReference>
<dbReference type="GO" id="GO:0043953">
    <property type="term" value="P:protein transport by the Tat complex"/>
    <property type="evidence" value="ECO:0007669"/>
    <property type="project" value="TreeGrafter"/>
</dbReference>
<dbReference type="PANTHER" id="PTHR30371">
    <property type="entry name" value="SEC-INDEPENDENT PROTEIN TRANSLOCASE PROTEIN TATC"/>
    <property type="match status" value="1"/>
</dbReference>
<evidence type="ECO:0000256" key="2">
    <source>
        <dbReference type="ARBA" id="ARBA00008882"/>
    </source>
</evidence>
<proteinExistence type="inferred from homology"/>
<keyword evidence="3 6" id="KW-0812">Transmembrane</keyword>
<feature type="transmembrane region" description="Helical" evidence="6">
    <location>
        <begin position="99"/>
        <end position="121"/>
    </location>
</feature>
<dbReference type="AlphaFoldDB" id="A0A8F0FCS2"/>
<dbReference type="InterPro" id="IPR002033">
    <property type="entry name" value="TatC"/>
</dbReference>
<evidence type="ECO:0000313" key="7">
    <source>
        <dbReference type="EMBL" id="QWK44828.1"/>
    </source>
</evidence>
<feature type="transmembrane region" description="Helical" evidence="6">
    <location>
        <begin position="63"/>
        <end position="87"/>
    </location>
</feature>
<feature type="transmembrane region" description="Helical" evidence="6">
    <location>
        <begin position="156"/>
        <end position="174"/>
    </location>
</feature>
<comment type="subcellular location">
    <subcellularLocation>
        <location evidence="1">Membrane</location>
        <topology evidence="1">Multi-pass membrane protein</topology>
    </subcellularLocation>
</comment>
<dbReference type="GO" id="GO:0033281">
    <property type="term" value="C:TAT protein transport complex"/>
    <property type="evidence" value="ECO:0007669"/>
    <property type="project" value="TreeGrafter"/>
</dbReference>
<dbReference type="PRINTS" id="PR01840">
    <property type="entry name" value="TATCFAMILY"/>
</dbReference>
<dbReference type="EMBL" id="MZ156061">
    <property type="protein sequence ID" value="QWK44828.1"/>
    <property type="molecule type" value="Genomic_DNA"/>
</dbReference>
<reference evidence="7" key="1">
    <citation type="journal article" date="2021" name="Genome Biol. Evol.">
        <title>Genomic rearrangements and sequence evolution across brown algal organelles.</title>
        <authorList>
            <person name="Starko S."/>
            <person name="Bringloe T.T."/>
            <person name="Gomez M.S."/>
            <person name="Darby H."/>
            <person name="Graham S.W."/>
            <person name="Martone P.T."/>
        </authorList>
    </citation>
    <scope>NUCLEOTIDE SEQUENCE</scope>
</reference>
<keyword evidence="5 6" id="KW-0472">Membrane</keyword>
<accession>A0A8F0FCS2</accession>